<organism evidence="1 2">
    <name type="scientific">Xanthobacter oligotrophicus</name>
    <dbReference type="NCBI Taxonomy" id="2607286"/>
    <lineage>
        <taxon>Bacteria</taxon>
        <taxon>Pseudomonadati</taxon>
        <taxon>Pseudomonadota</taxon>
        <taxon>Alphaproteobacteria</taxon>
        <taxon>Hyphomicrobiales</taxon>
        <taxon>Xanthobacteraceae</taxon>
        <taxon>Xanthobacter</taxon>
    </lineage>
</organism>
<evidence type="ECO:0000313" key="2">
    <source>
        <dbReference type="Proteomes" id="UP001604002"/>
    </source>
</evidence>
<proteinExistence type="predicted"/>
<reference evidence="1 2" key="1">
    <citation type="submission" date="2024-02" db="EMBL/GenBank/DDBJ databases">
        <title>Expansion and revision of Xanthobacter and proposal of Roseixanthobacter gen. nov.</title>
        <authorList>
            <person name="Soltysiak M.P.M."/>
            <person name="Jalihal A."/>
            <person name="Ory A."/>
            <person name="Chrisophersen C."/>
            <person name="Lee A.D."/>
            <person name="Boulton J."/>
            <person name="Springer M."/>
        </authorList>
    </citation>
    <scope>NUCLEOTIDE SEQUENCE [LARGE SCALE GENOMIC DNA]</scope>
    <source>
        <strain evidence="1 2">23A</strain>
    </source>
</reference>
<evidence type="ECO:0000313" key="1">
    <source>
        <dbReference type="EMBL" id="MFG1373457.1"/>
    </source>
</evidence>
<dbReference type="EMBL" id="JBAFVH010000008">
    <property type="protein sequence ID" value="MFG1373457.1"/>
    <property type="molecule type" value="Genomic_DNA"/>
</dbReference>
<sequence>MWCAYEGLQSARRVGAGFAVASALAWAFAGVLVCGPAAAAGVPTAVFGFEFFDDTLDTRPEVQAEQAARLKLVNAELSRLIAESGEMAPVDLQGEAARIAELAPFYKCNGCEEEIAGAAGARLEVLGMVRKMSNLILTFTIRVKEVGGAEKVVRGGQVDIRGNTDESWLRGVRYLMKNRILAPGQPPLDPR</sequence>
<dbReference type="InterPro" id="IPR021698">
    <property type="entry name" value="DUF3280"/>
</dbReference>
<name>A0ABW7A0D5_9HYPH</name>
<accession>A0ABW7A0D5</accession>
<keyword evidence="2" id="KW-1185">Reference proteome</keyword>
<dbReference type="RefSeq" id="WP_393993227.1">
    <property type="nucleotide sequence ID" value="NZ_JBAFVH010000008.1"/>
</dbReference>
<gene>
    <name evidence="1" type="ORF">V5F32_14885</name>
</gene>
<dbReference type="Pfam" id="PF11684">
    <property type="entry name" value="DUF3280"/>
    <property type="match status" value="1"/>
</dbReference>
<protein>
    <submittedName>
        <fullName evidence="1">DUF3280 domain-containing protein</fullName>
    </submittedName>
</protein>
<comment type="caution">
    <text evidence="1">The sequence shown here is derived from an EMBL/GenBank/DDBJ whole genome shotgun (WGS) entry which is preliminary data.</text>
</comment>
<dbReference type="Proteomes" id="UP001604002">
    <property type="component" value="Unassembled WGS sequence"/>
</dbReference>